<dbReference type="EMBL" id="AY430810">
    <property type="protein sequence ID" value="AAQ96412.1"/>
    <property type="molecule type" value="Genomic_DNA"/>
</dbReference>
<organism evidence="1 2">
    <name type="scientific">Neodiprion sertifer nucleopolyhedrovirus</name>
    <dbReference type="NCBI Taxonomy" id="111874"/>
    <lineage>
        <taxon>Viruses</taxon>
        <taxon>Viruses incertae sedis</taxon>
        <taxon>Naldaviricetes</taxon>
        <taxon>Lefavirales</taxon>
        <taxon>Baculoviridae</taxon>
        <taxon>Gammabaculovirus</taxon>
        <taxon>Gammabaculovirus nesertiferis</taxon>
    </lineage>
</organism>
<protein>
    <submittedName>
        <fullName evidence="1">p40</fullName>
    </submittedName>
</protein>
<dbReference type="Proteomes" id="UP000243697">
    <property type="component" value="Segment"/>
</dbReference>
<evidence type="ECO:0000313" key="2">
    <source>
        <dbReference type="Proteomes" id="UP000243697"/>
    </source>
</evidence>
<name>Q6JKC5_9CBAC</name>
<sequence>MSKRDIYILIEQTKRDLGDDNMRAKFWTGALEYFCVDSRIWSKQEITDAISLASTAAKIKSNVQLTTIAAASNNRSDSSSDSDDDVHARAKNILLKQKERRNLIVERSLKRSKVINLTEKPYATNAILTTLNALKDMDSTPQKFTVGDFIEGLLYISTPDLTPFLKTWVLTIIDSSKQECNFNEKKEEMYNNVLKDIRLLLTNDKYYTYNINSIIMIQKKMQSIFRMPLPQLPRLYQIKTDLLYTESDKIKNLQTLVTRRLQQMATTTVTSFLPQLENNMIDDTNQKYKLSKNVNISRVNYTVLNQLYSQQYTTSLLTNTPPLHDEWQQKWLLSTDKRQQRVVRRKLITEDEQNETKKTKISSETSII</sequence>
<dbReference type="GeneID" id="2846293"/>
<dbReference type="OrthoDB" id="7470at10239"/>
<keyword evidence="2" id="KW-1185">Reference proteome</keyword>
<gene>
    <name evidence="1" type="primary">p40</name>
</gene>
<accession>Q6JKC5</accession>
<reference evidence="1 2" key="1">
    <citation type="journal article" date="2004" name="J. Virol.">
        <title>Sequence analysis of the genome of the Neodiprion sertifer nucleopolyhedrovirus.</title>
        <authorList>
            <person name="Garcia-Maruniak A."/>
            <person name="Maruniak J.E."/>
            <person name="Zanotto P.M."/>
            <person name="Doumbouya A.E."/>
            <person name="Liu J.C."/>
            <person name="Merritt T.M."/>
            <person name="Lanoie J.S."/>
        </authorList>
    </citation>
    <scope>NUCLEOTIDE SEQUENCE [LARGE SCALE GENOMIC DNA]</scope>
</reference>
<dbReference type="KEGG" id="vg:2846293"/>
<evidence type="ECO:0000313" key="1">
    <source>
        <dbReference type="EMBL" id="AAQ96412.1"/>
    </source>
</evidence>
<dbReference type="RefSeq" id="YP_025142.1">
    <property type="nucleotide sequence ID" value="NC_005905.1"/>
</dbReference>
<proteinExistence type="predicted"/>